<evidence type="ECO:0000256" key="1">
    <source>
        <dbReference type="SAM" id="Phobius"/>
    </source>
</evidence>
<dbReference type="Proteomes" id="UP000825799">
    <property type="component" value="Chromosome"/>
</dbReference>
<gene>
    <name evidence="2" type="ORF">K1X15_10120</name>
</gene>
<evidence type="ECO:0000313" key="3">
    <source>
        <dbReference type="Proteomes" id="UP000825799"/>
    </source>
</evidence>
<protein>
    <submittedName>
        <fullName evidence="2">Uncharacterized protein</fullName>
    </submittedName>
</protein>
<name>A0ABX8WLG4_9HYPH</name>
<accession>A0ABX8WLG4</accession>
<reference evidence="2 3" key="1">
    <citation type="submission" date="2021-08" db="EMBL/GenBank/DDBJ databases">
        <title>Devosia salina sp. nov., isolated from the South China Sea sediment.</title>
        <authorList>
            <person name="Zhou Z."/>
        </authorList>
    </citation>
    <scope>NUCLEOTIDE SEQUENCE [LARGE SCALE GENOMIC DNA]</scope>
    <source>
        <strain evidence="2 3">SCS-3</strain>
    </source>
</reference>
<keyword evidence="3" id="KW-1185">Reference proteome</keyword>
<dbReference type="RefSeq" id="WP_220307311.1">
    <property type="nucleotide sequence ID" value="NZ_CP080590.1"/>
</dbReference>
<organism evidence="2 3">
    <name type="scientific">Devosia salina</name>
    <dbReference type="NCBI Taxonomy" id="2860336"/>
    <lineage>
        <taxon>Bacteria</taxon>
        <taxon>Pseudomonadati</taxon>
        <taxon>Pseudomonadota</taxon>
        <taxon>Alphaproteobacteria</taxon>
        <taxon>Hyphomicrobiales</taxon>
        <taxon>Devosiaceae</taxon>
        <taxon>Devosia</taxon>
    </lineage>
</organism>
<keyword evidence="1" id="KW-1133">Transmembrane helix</keyword>
<evidence type="ECO:0000313" key="2">
    <source>
        <dbReference type="EMBL" id="QYO78859.1"/>
    </source>
</evidence>
<feature type="transmembrane region" description="Helical" evidence="1">
    <location>
        <begin position="34"/>
        <end position="54"/>
    </location>
</feature>
<proteinExistence type="predicted"/>
<keyword evidence="1" id="KW-0472">Membrane</keyword>
<dbReference type="EMBL" id="CP080590">
    <property type="protein sequence ID" value="QYO78859.1"/>
    <property type="molecule type" value="Genomic_DNA"/>
</dbReference>
<sequence length="56" mass="5763">MKAKKVLAQILAGLAVASMSTLVLAPLSGAEFDVRLAAVGLLLVFVFGGLATLLHR</sequence>
<keyword evidence="1" id="KW-0812">Transmembrane</keyword>